<keyword evidence="3" id="KW-1185">Reference proteome</keyword>
<dbReference type="PANTHER" id="PTHR40078">
    <property type="entry name" value="INTEGRAL MEMBRANE PROTEIN-RELATED"/>
    <property type="match status" value="1"/>
</dbReference>
<sequence length="226" mass="24084">MQRHTLACRYGIFFGGVVLSALGIALITKAGLGTSAISSLAYVMTFVVPGVSLGTFTLLVNLAALGAQILLLRREFRPIQFLQLPATVIFSAGIDLWTYLMRDWTVGAYPMGWIPLLAGCVILGLGVALEVLGDVLYLPCEGVVKAISYKSHAEFGTIKTLFDLSMVLSAIVVSVLCLGHISGLREGTIVAAATVGGISRFFREKLGSLLDRTTEETDPSEVSVQS</sequence>
<feature type="transmembrane region" description="Helical" evidence="1">
    <location>
        <begin position="112"/>
        <end position="140"/>
    </location>
</feature>
<protein>
    <recommendedName>
        <fullName evidence="4">YitT family protein</fullName>
    </recommendedName>
</protein>
<dbReference type="PANTHER" id="PTHR40078:SF1">
    <property type="entry name" value="INTEGRAL MEMBRANE PROTEIN"/>
    <property type="match status" value="1"/>
</dbReference>
<dbReference type="EMBL" id="JACOPR010000007">
    <property type="protein sequence ID" value="MBC5731430.1"/>
    <property type="molecule type" value="Genomic_DNA"/>
</dbReference>
<evidence type="ECO:0000256" key="1">
    <source>
        <dbReference type="SAM" id="Phobius"/>
    </source>
</evidence>
<feature type="transmembrane region" description="Helical" evidence="1">
    <location>
        <begin position="7"/>
        <end position="28"/>
    </location>
</feature>
<evidence type="ECO:0000313" key="3">
    <source>
        <dbReference type="Proteomes" id="UP000660021"/>
    </source>
</evidence>
<evidence type="ECO:0000313" key="2">
    <source>
        <dbReference type="EMBL" id="MBC5731430.1"/>
    </source>
</evidence>
<gene>
    <name evidence="2" type="ORF">H8S34_11375</name>
</gene>
<keyword evidence="1" id="KW-1133">Transmembrane helix</keyword>
<organism evidence="2 3">
    <name type="scientific">Pseudoflavonifractor hominis</name>
    <dbReference type="NCBI Taxonomy" id="2763059"/>
    <lineage>
        <taxon>Bacteria</taxon>
        <taxon>Bacillati</taxon>
        <taxon>Bacillota</taxon>
        <taxon>Clostridia</taxon>
        <taxon>Eubacteriales</taxon>
        <taxon>Oscillospiraceae</taxon>
        <taxon>Pseudoflavonifractor</taxon>
    </lineage>
</organism>
<name>A0ABR7HVC5_9FIRM</name>
<feature type="transmembrane region" description="Helical" evidence="1">
    <location>
        <begin position="40"/>
        <end position="67"/>
    </location>
</feature>
<feature type="transmembrane region" description="Helical" evidence="1">
    <location>
        <begin position="79"/>
        <end position="100"/>
    </location>
</feature>
<dbReference type="Pfam" id="PF19700">
    <property type="entry name" value="DUF6198"/>
    <property type="match status" value="1"/>
</dbReference>
<keyword evidence="1" id="KW-0472">Membrane</keyword>
<evidence type="ECO:0008006" key="4">
    <source>
        <dbReference type="Google" id="ProtNLM"/>
    </source>
</evidence>
<accession>A0ABR7HVC5</accession>
<dbReference type="RefSeq" id="WP_186964034.1">
    <property type="nucleotide sequence ID" value="NZ_JACOPR010000007.1"/>
</dbReference>
<reference evidence="2 3" key="1">
    <citation type="submission" date="2020-08" db="EMBL/GenBank/DDBJ databases">
        <title>Genome public.</title>
        <authorList>
            <person name="Liu C."/>
            <person name="Sun Q."/>
        </authorList>
    </citation>
    <scope>NUCLEOTIDE SEQUENCE [LARGE SCALE GENOMIC DNA]</scope>
    <source>
        <strain evidence="2 3">New-38</strain>
    </source>
</reference>
<proteinExistence type="predicted"/>
<comment type="caution">
    <text evidence="2">The sequence shown here is derived from an EMBL/GenBank/DDBJ whole genome shotgun (WGS) entry which is preliminary data.</text>
</comment>
<keyword evidence="1" id="KW-0812">Transmembrane</keyword>
<dbReference type="Proteomes" id="UP000660021">
    <property type="component" value="Unassembled WGS sequence"/>
</dbReference>
<dbReference type="InterPro" id="IPR038750">
    <property type="entry name" value="YczE/YyaS-like"/>
</dbReference>